<keyword evidence="4 7" id="KW-0689">Ribosomal protein</keyword>
<keyword evidence="3 7" id="KW-0694">RNA-binding</keyword>
<dbReference type="GO" id="GO:0000027">
    <property type="term" value="P:ribosomal large subunit assembly"/>
    <property type="evidence" value="ECO:0007669"/>
    <property type="project" value="UniProtKB-UniRule"/>
</dbReference>
<evidence type="ECO:0000256" key="2">
    <source>
        <dbReference type="ARBA" id="ARBA00022730"/>
    </source>
</evidence>
<proteinExistence type="inferred from homology"/>
<dbReference type="PROSITE" id="PS00937">
    <property type="entry name" value="RIBOSOMAL_L20"/>
    <property type="match status" value="1"/>
</dbReference>
<evidence type="ECO:0000256" key="1">
    <source>
        <dbReference type="ARBA" id="ARBA00007698"/>
    </source>
</evidence>
<evidence type="ECO:0000313" key="9">
    <source>
        <dbReference type="EMBL" id="PMP67452.1"/>
    </source>
</evidence>
<accession>A0A2J6WEF0</accession>
<dbReference type="GO" id="GO:0003735">
    <property type="term" value="F:structural constituent of ribosome"/>
    <property type="evidence" value="ECO:0007669"/>
    <property type="project" value="InterPro"/>
</dbReference>
<comment type="similarity">
    <text evidence="1 7 8">Belongs to the bacterial ribosomal protein bL20 family.</text>
</comment>
<evidence type="ECO:0000256" key="7">
    <source>
        <dbReference type="HAMAP-Rule" id="MF_00382"/>
    </source>
</evidence>
<dbReference type="Gene3D" id="6.10.160.10">
    <property type="match status" value="1"/>
</dbReference>
<dbReference type="PANTHER" id="PTHR10986">
    <property type="entry name" value="39S RIBOSOMAL PROTEIN L20"/>
    <property type="match status" value="1"/>
</dbReference>
<evidence type="ECO:0000256" key="3">
    <source>
        <dbReference type="ARBA" id="ARBA00022884"/>
    </source>
</evidence>
<comment type="function">
    <text evidence="7 8">Binds directly to 23S ribosomal RNA and is necessary for the in vitro assembly process of the 50S ribosomal subunit. It is not involved in the protein synthesizing functions of that subunit.</text>
</comment>
<dbReference type="EMBL" id="PNIL01000045">
    <property type="protein sequence ID" value="PMP67452.1"/>
    <property type="molecule type" value="Genomic_DNA"/>
</dbReference>
<dbReference type="RefSeq" id="WP_416085034.1">
    <property type="nucleotide sequence ID" value="NZ_JBNARP010000013.1"/>
</dbReference>
<protein>
    <recommendedName>
        <fullName evidence="6 7">Large ribosomal subunit protein bL20</fullName>
    </recommendedName>
</protein>
<name>A0A2J6WEF0_9BACT</name>
<keyword evidence="2 7" id="KW-0699">rRNA-binding</keyword>
<dbReference type="GO" id="GO:1990904">
    <property type="term" value="C:ribonucleoprotein complex"/>
    <property type="evidence" value="ECO:0007669"/>
    <property type="project" value="UniProtKB-KW"/>
</dbReference>
<evidence type="ECO:0000256" key="8">
    <source>
        <dbReference type="RuleBase" id="RU000560"/>
    </source>
</evidence>
<dbReference type="PRINTS" id="PR00062">
    <property type="entry name" value="RIBOSOMALL20"/>
</dbReference>
<evidence type="ECO:0000256" key="6">
    <source>
        <dbReference type="ARBA" id="ARBA00035172"/>
    </source>
</evidence>
<dbReference type="FunFam" id="1.10.1900.20:FF:000001">
    <property type="entry name" value="50S ribosomal protein L20"/>
    <property type="match status" value="1"/>
</dbReference>
<dbReference type="SUPFAM" id="SSF74731">
    <property type="entry name" value="Ribosomal protein L20"/>
    <property type="match status" value="1"/>
</dbReference>
<evidence type="ECO:0000313" key="10">
    <source>
        <dbReference type="Proteomes" id="UP000237040"/>
    </source>
</evidence>
<dbReference type="AlphaFoldDB" id="A0A2J6WEF0"/>
<dbReference type="GO" id="GO:0006412">
    <property type="term" value="P:translation"/>
    <property type="evidence" value="ECO:0007669"/>
    <property type="project" value="InterPro"/>
</dbReference>
<comment type="caution">
    <text evidence="9">The sequence shown here is derived from an EMBL/GenBank/DDBJ whole genome shotgun (WGS) entry which is preliminary data.</text>
</comment>
<gene>
    <name evidence="7" type="primary">rplT</name>
    <name evidence="9" type="ORF">C0189_03070</name>
</gene>
<dbReference type="NCBIfam" id="TIGR01032">
    <property type="entry name" value="rplT_bact"/>
    <property type="match status" value="1"/>
</dbReference>
<organism evidence="9 10">
    <name type="scientific">Caldisericum exile</name>
    <dbReference type="NCBI Taxonomy" id="693075"/>
    <lineage>
        <taxon>Bacteria</taxon>
        <taxon>Pseudomonadati</taxon>
        <taxon>Caldisericota/Cryosericota group</taxon>
        <taxon>Caldisericota</taxon>
        <taxon>Caldisericia</taxon>
        <taxon>Caldisericales</taxon>
        <taxon>Caldisericaceae</taxon>
        <taxon>Caldisericum</taxon>
    </lineage>
</organism>
<reference evidence="9 10" key="1">
    <citation type="submission" date="2018-01" db="EMBL/GenBank/DDBJ databases">
        <title>Metagenomic assembled genomes from two thermal pools in the Uzon Caldera, Kamchatka, Russia.</title>
        <authorList>
            <person name="Wilkins L."/>
            <person name="Ettinger C."/>
        </authorList>
    </citation>
    <scope>NUCLEOTIDE SEQUENCE [LARGE SCALE GENOMIC DNA]</scope>
    <source>
        <strain evidence="9">ZAV-07</strain>
    </source>
</reference>
<dbReference type="Proteomes" id="UP000237040">
    <property type="component" value="Unassembled WGS sequence"/>
</dbReference>
<evidence type="ECO:0000256" key="4">
    <source>
        <dbReference type="ARBA" id="ARBA00022980"/>
    </source>
</evidence>
<sequence length="124" mass="14331">MMRVKAGVVTRRKHKKILKLAEGYRGAASRRFKVANEAVMHALKYAYIHRREKKREFRKLWIARINALAREYGLTYSRFINGLKLASIEIDRKMLADLAVNDAKAFEELVNKAKEALEKNGVKA</sequence>
<dbReference type="HAMAP" id="MF_00382">
    <property type="entry name" value="Ribosomal_bL20"/>
    <property type="match status" value="1"/>
</dbReference>
<dbReference type="GO" id="GO:0019843">
    <property type="term" value="F:rRNA binding"/>
    <property type="evidence" value="ECO:0007669"/>
    <property type="project" value="UniProtKB-UniRule"/>
</dbReference>
<dbReference type="Gene3D" id="1.10.1900.20">
    <property type="entry name" value="Ribosomal protein L20"/>
    <property type="match status" value="1"/>
</dbReference>
<dbReference type="CDD" id="cd07026">
    <property type="entry name" value="Ribosomal_L20"/>
    <property type="match status" value="1"/>
</dbReference>
<dbReference type="InterPro" id="IPR049946">
    <property type="entry name" value="RIBOSOMAL_L20_CS"/>
</dbReference>
<dbReference type="Pfam" id="PF00453">
    <property type="entry name" value="Ribosomal_L20"/>
    <property type="match status" value="1"/>
</dbReference>
<dbReference type="GO" id="GO:0005840">
    <property type="term" value="C:ribosome"/>
    <property type="evidence" value="ECO:0007669"/>
    <property type="project" value="UniProtKB-KW"/>
</dbReference>
<dbReference type="InterPro" id="IPR005813">
    <property type="entry name" value="Ribosomal_bL20"/>
</dbReference>
<keyword evidence="5 7" id="KW-0687">Ribonucleoprotein</keyword>
<evidence type="ECO:0000256" key="5">
    <source>
        <dbReference type="ARBA" id="ARBA00023274"/>
    </source>
</evidence>
<dbReference type="InterPro" id="IPR035566">
    <property type="entry name" value="Ribosomal_protein_bL20_C"/>
</dbReference>